<keyword evidence="5" id="KW-0687">Ribonucleoprotein</keyword>
<evidence type="ECO:0000256" key="2">
    <source>
        <dbReference type="ARBA" id="ARBA00009254"/>
    </source>
</evidence>
<sequence length="311" mass="36010">MFATKRGFHTSCINTARTHFTKPKSKPAPRANVRAPTITTHHSNDLKITAPIPPSVSNLSCSDDHPLWQFFSDKKFIRNMDDLDNTSRPWTIAELRRKSFNDLHSLWYTCLKERNILARENHLMKNYFENDRDTYSDASENVRTTMWRIRHVLSERQWSFDIASAEFFKDNTAKAAFIKDFETEFLSNEDIDGSFEMLKRFQYAVFGISEYIDENKVDRLFVDGLKYIANLKLKKFNAGQELEGGEITDAGEAFAIFAAENNEQAVKEVVEVVKNLRSENKSVSRYDELETVQAYIDQLYGTPAETEPKKQ</sequence>
<evidence type="ECO:0000256" key="7">
    <source>
        <dbReference type="ARBA" id="ARBA00035399"/>
    </source>
</evidence>
<keyword evidence="9" id="KW-1185">Reference proteome</keyword>
<evidence type="ECO:0000256" key="1">
    <source>
        <dbReference type="ARBA" id="ARBA00004173"/>
    </source>
</evidence>
<gene>
    <name evidence="8" type="ORF">SCODWIG_03773</name>
</gene>
<dbReference type="Gene3D" id="6.10.330.20">
    <property type="match status" value="1"/>
</dbReference>
<evidence type="ECO:0000313" key="8">
    <source>
        <dbReference type="EMBL" id="SSD62011.1"/>
    </source>
</evidence>
<comment type="subcellular location">
    <subcellularLocation>
        <location evidence="1">Mitochondrion</location>
    </subcellularLocation>
</comment>
<dbReference type="AlphaFoldDB" id="A0A376BBP2"/>
<evidence type="ECO:0000313" key="9">
    <source>
        <dbReference type="Proteomes" id="UP000262825"/>
    </source>
</evidence>
<name>A0A376BBP2_9ASCO</name>
<dbReference type="InterPro" id="IPR038340">
    <property type="entry name" value="MRP-L47_sf"/>
</dbReference>
<evidence type="ECO:0000256" key="6">
    <source>
        <dbReference type="ARBA" id="ARBA00035289"/>
    </source>
</evidence>
<dbReference type="EMBL" id="UFAJ01001060">
    <property type="protein sequence ID" value="SSD62011.1"/>
    <property type="molecule type" value="Genomic_DNA"/>
</dbReference>
<proteinExistence type="inferred from homology"/>
<accession>A0A376BBP2</accession>
<keyword evidence="3 8" id="KW-0689">Ribosomal protein</keyword>
<evidence type="ECO:0000256" key="5">
    <source>
        <dbReference type="ARBA" id="ARBA00023274"/>
    </source>
</evidence>
<dbReference type="Gene3D" id="6.10.140.1190">
    <property type="match status" value="1"/>
</dbReference>
<comment type="similarity">
    <text evidence="2">Belongs to the universal ribosomal protein uL29 family.</text>
</comment>
<keyword evidence="4" id="KW-0496">Mitochondrion</keyword>
<dbReference type="GO" id="GO:0032543">
    <property type="term" value="P:mitochondrial translation"/>
    <property type="evidence" value="ECO:0007669"/>
    <property type="project" value="TreeGrafter"/>
</dbReference>
<evidence type="ECO:0000256" key="4">
    <source>
        <dbReference type="ARBA" id="ARBA00023128"/>
    </source>
</evidence>
<reference evidence="9" key="1">
    <citation type="submission" date="2018-06" db="EMBL/GenBank/DDBJ databases">
        <authorList>
            <person name="Guldener U."/>
        </authorList>
    </citation>
    <scope>NUCLEOTIDE SEQUENCE [LARGE SCALE GENOMIC DNA]</scope>
    <source>
        <strain evidence="9">UTAD17</strain>
    </source>
</reference>
<dbReference type="VEuPathDB" id="FungiDB:SCODWIG_03773"/>
<dbReference type="GO" id="GO:0003735">
    <property type="term" value="F:structural constituent of ribosome"/>
    <property type="evidence" value="ECO:0007669"/>
    <property type="project" value="InterPro"/>
</dbReference>
<dbReference type="InterPro" id="IPR010729">
    <property type="entry name" value="Ribosomal_uL29_mit"/>
</dbReference>
<dbReference type="Proteomes" id="UP000262825">
    <property type="component" value="Unassembled WGS sequence"/>
</dbReference>
<dbReference type="PANTHER" id="PTHR21183">
    <property type="entry name" value="RIBOSOMAL PROTEIN L47, MITOCHONDRIAL-RELATED"/>
    <property type="match status" value="1"/>
</dbReference>
<dbReference type="Pfam" id="PF06984">
    <property type="entry name" value="MRP-L47"/>
    <property type="match status" value="1"/>
</dbReference>
<dbReference type="PANTHER" id="PTHR21183:SF18">
    <property type="entry name" value="LARGE RIBOSOMAL SUBUNIT PROTEIN UL29M"/>
    <property type="match status" value="1"/>
</dbReference>
<organism evidence="8 9">
    <name type="scientific">Saccharomycodes ludwigii</name>
    <dbReference type="NCBI Taxonomy" id="36035"/>
    <lineage>
        <taxon>Eukaryota</taxon>
        <taxon>Fungi</taxon>
        <taxon>Dikarya</taxon>
        <taxon>Ascomycota</taxon>
        <taxon>Saccharomycotina</taxon>
        <taxon>Saccharomycetes</taxon>
        <taxon>Saccharomycodales</taxon>
        <taxon>Saccharomycodaceae</taxon>
        <taxon>Saccharomycodes</taxon>
    </lineage>
</organism>
<dbReference type="GO" id="GO:0005762">
    <property type="term" value="C:mitochondrial large ribosomal subunit"/>
    <property type="evidence" value="ECO:0007669"/>
    <property type="project" value="TreeGrafter"/>
</dbReference>
<protein>
    <recommendedName>
        <fullName evidence="6">Large ribosomal subunit protein uL29m</fullName>
    </recommendedName>
    <alternativeName>
        <fullName evidence="7">54S ribosomal protein L4, mitochondrial</fullName>
    </alternativeName>
</protein>
<evidence type="ECO:0000256" key="3">
    <source>
        <dbReference type="ARBA" id="ARBA00022980"/>
    </source>
</evidence>